<dbReference type="OrthoDB" id="5864445at2759"/>
<organism evidence="1 2">
    <name type="scientific">Cylicostephanus goldi</name>
    <name type="common">Nematode worm</name>
    <dbReference type="NCBI Taxonomy" id="71465"/>
    <lineage>
        <taxon>Eukaryota</taxon>
        <taxon>Metazoa</taxon>
        <taxon>Ecdysozoa</taxon>
        <taxon>Nematoda</taxon>
        <taxon>Chromadorea</taxon>
        <taxon>Rhabditida</taxon>
        <taxon>Rhabditina</taxon>
        <taxon>Rhabditomorpha</taxon>
        <taxon>Strongyloidea</taxon>
        <taxon>Strongylidae</taxon>
        <taxon>Cylicostephanus</taxon>
    </lineage>
</organism>
<protein>
    <recommendedName>
        <fullName evidence="3">Reverse transcriptase domain-containing protein</fullName>
    </recommendedName>
</protein>
<dbReference type="EMBL" id="UYRV01104478">
    <property type="protein sequence ID" value="VDN19559.1"/>
    <property type="molecule type" value="Genomic_DNA"/>
</dbReference>
<dbReference type="Proteomes" id="UP000271889">
    <property type="component" value="Unassembled WGS sequence"/>
</dbReference>
<evidence type="ECO:0000313" key="1">
    <source>
        <dbReference type="EMBL" id="VDN19559.1"/>
    </source>
</evidence>
<evidence type="ECO:0000313" key="2">
    <source>
        <dbReference type="Proteomes" id="UP000271889"/>
    </source>
</evidence>
<gene>
    <name evidence="1" type="ORF">CGOC_LOCUS8595</name>
</gene>
<dbReference type="AlphaFoldDB" id="A0A3P7PI08"/>
<keyword evidence="2" id="KW-1185">Reference proteome</keyword>
<sequence length="90" mass="10157">MERGHYYSNSPLLQQFQRNLIQGASTVTSLADSLFDWTVALNNNQAADNIYVDLSKAFGVVCRKLVMKLRSLGISDNLLAWLESYLETEV</sequence>
<evidence type="ECO:0008006" key="3">
    <source>
        <dbReference type="Google" id="ProtNLM"/>
    </source>
</evidence>
<name>A0A3P7PI08_CYLGO</name>
<reference evidence="1 2" key="1">
    <citation type="submission" date="2018-11" db="EMBL/GenBank/DDBJ databases">
        <authorList>
            <consortium name="Pathogen Informatics"/>
        </authorList>
    </citation>
    <scope>NUCLEOTIDE SEQUENCE [LARGE SCALE GENOMIC DNA]</scope>
</reference>
<accession>A0A3P7PI08</accession>
<proteinExistence type="predicted"/>